<reference evidence="3" key="1">
    <citation type="journal article" date="2019" name="Int. J. Syst. Evol. Microbiol.">
        <title>The Global Catalogue of Microorganisms (GCM) 10K type strain sequencing project: providing services to taxonomists for standard genome sequencing and annotation.</title>
        <authorList>
            <consortium name="The Broad Institute Genomics Platform"/>
            <consortium name="The Broad Institute Genome Sequencing Center for Infectious Disease"/>
            <person name="Wu L."/>
            <person name="Ma J."/>
        </authorList>
    </citation>
    <scope>NUCLEOTIDE SEQUENCE [LARGE SCALE GENOMIC DNA]</scope>
    <source>
        <strain evidence="3">CGMCC 1.15399</strain>
    </source>
</reference>
<dbReference type="InterPro" id="IPR002938">
    <property type="entry name" value="FAD-bd"/>
</dbReference>
<evidence type="ECO:0000313" key="3">
    <source>
        <dbReference type="Proteomes" id="UP001597097"/>
    </source>
</evidence>
<protein>
    <submittedName>
        <fullName evidence="2">FAD-dependent monooxygenase</fullName>
    </submittedName>
</protein>
<comment type="caution">
    <text evidence="2">The sequence shown here is derived from an EMBL/GenBank/DDBJ whole genome shotgun (WGS) entry which is preliminary data.</text>
</comment>
<keyword evidence="2" id="KW-0503">Monooxygenase</keyword>
<sequence length="411" mass="45659">MNATSLKILICGGGIAGPATAFWLARGGHQVTVAERFPALRATGAQIDLRGQGIEAIERMGLLDTVRNNLVHEPGVAFVDSKGRRWGTVMANTSGKGRQTMTSEYELMRGDLVRILHEATRQDVRYVFGTSVDGFEQDEHRVLAHFADGTSEEFDLLIGADGQGSRIRRDILPEGEPDPYWPVGIHMAYWFIPRDETDSDIRETYSAPGGRMIMRRSHNRTDTQVYFALWETSEEATAIHRRPVERQKQFWTDRYRDAGWQVERFLTGMRDTDFFYSQEVTQVRTGTWSKGRVALVGDAGYCSSPYSGMGTSAGLVGAYVLAGEINRNAEDIPAAFANYHATLRPFIDTVQGEVNPKLLRVGFPQGRLGISALHAFGAAASFLKLPEIAARFAKEDRGGTWPLPDYHPVAL</sequence>
<dbReference type="InterPro" id="IPR051704">
    <property type="entry name" value="FAD_aromatic-hydroxylase"/>
</dbReference>
<dbReference type="PANTHER" id="PTHR46865:SF2">
    <property type="entry name" value="MONOOXYGENASE"/>
    <property type="match status" value="1"/>
</dbReference>
<proteinExistence type="predicted"/>
<keyword evidence="3" id="KW-1185">Reference proteome</keyword>
<dbReference type="GO" id="GO:0004497">
    <property type="term" value="F:monooxygenase activity"/>
    <property type="evidence" value="ECO:0007669"/>
    <property type="project" value="UniProtKB-KW"/>
</dbReference>
<dbReference type="PANTHER" id="PTHR46865">
    <property type="entry name" value="OXIDOREDUCTASE-RELATED"/>
    <property type="match status" value="1"/>
</dbReference>
<accession>A0ABW4G7Z8</accession>
<name>A0ABW4G7Z8_9ACTN</name>
<dbReference type="RefSeq" id="WP_219530586.1">
    <property type="nucleotide sequence ID" value="NZ_JAHKRM010000009.1"/>
</dbReference>
<gene>
    <name evidence="2" type="ORF">ACFSJ0_16665</name>
</gene>
<keyword evidence="2" id="KW-0560">Oxidoreductase</keyword>
<dbReference type="Pfam" id="PF01494">
    <property type="entry name" value="FAD_binding_3"/>
    <property type="match status" value="1"/>
</dbReference>
<dbReference type="Proteomes" id="UP001597097">
    <property type="component" value="Unassembled WGS sequence"/>
</dbReference>
<dbReference type="EMBL" id="JBHUCM010000014">
    <property type="protein sequence ID" value="MFD1538690.1"/>
    <property type="molecule type" value="Genomic_DNA"/>
</dbReference>
<evidence type="ECO:0000259" key="1">
    <source>
        <dbReference type="Pfam" id="PF01494"/>
    </source>
</evidence>
<evidence type="ECO:0000313" key="2">
    <source>
        <dbReference type="EMBL" id="MFD1538690.1"/>
    </source>
</evidence>
<organism evidence="2 3">
    <name type="scientific">Nonomuraea guangzhouensis</name>
    <dbReference type="NCBI Taxonomy" id="1291555"/>
    <lineage>
        <taxon>Bacteria</taxon>
        <taxon>Bacillati</taxon>
        <taxon>Actinomycetota</taxon>
        <taxon>Actinomycetes</taxon>
        <taxon>Streptosporangiales</taxon>
        <taxon>Streptosporangiaceae</taxon>
        <taxon>Nonomuraea</taxon>
    </lineage>
</organism>
<feature type="domain" description="FAD-binding" evidence="1">
    <location>
        <begin position="7"/>
        <end position="322"/>
    </location>
</feature>